<reference evidence="3 4" key="1">
    <citation type="journal article" date="2019" name="Nat. Microbiol.">
        <title>Mediterranean grassland soil C-N compound turnover is dependent on rainfall and depth, and is mediated by genomically divergent microorganisms.</title>
        <authorList>
            <person name="Diamond S."/>
            <person name="Andeer P.F."/>
            <person name="Li Z."/>
            <person name="Crits-Christoph A."/>
            <person name="Burstein D."/>
            <person name="Anantharaman K."/>
            <person name="Lane K.R."/>
            <person name="Thomas B.C."/>
            <person name="Pan C."/>
            <person name="Northen T.R."/>
            <person name="Banfield J.F."/>
        </authorList>
    </citation>
    <scope>NUCLEOTIDE SEQUENCE [LARGE SCALE GENOMIC DNA]</scope>
    <source>
        <strain evidence="3">WS_2</strain>
    </source>
</reference>
<evidence type="ECO:0000256" key="1">
    <source>
        <dbReference type="ARBA" id="ARBA00022729"/>
    </source>
</evidence>
<proteinExistence type="predicted"/>
<dbReference type="NCBIfam" id="NF037995">
    <property type="entry name" value="TRAP_S1"/>
    <property type="match status" value="1"/>
</dbReference>
<comment type="caution">
    <text evidence="3">The sequence shown here is derived from an EMBL/GenBank/DDBJ whole genome shotgun (WGS) entry which is preliminary data.</text>
</comment>
<dbReference type="EMBL" id="VBOS01000323">
    <property type="protein sequence ID" value="TMQ52388.1"/>
    <property type="molecule type" value="Genomic_DNA"/>
</dbReference>
<dbReference type="CDD" id="cd13670">
    <property type="entry name" value="PBP2_TRAP_Tp0957_like"/>
    <property type="match status" value="1"/>
</dbReference>
<name>A0A538SLY4_UNCEI</name>
<evidence type="ECO:0000313" key="4">
    <source>
        <dbReference type="Proteomes" id="UP000317716"/>
    </source>
</evidence>
<dbReference type="GO" id="GO:0055085">
    <property type="term" value="P:transmembrane transport"/>
    <property type="evidence" value="ECO:0007669"/>
    <property type="project" value="InterPro"/>
</dbReference>
<dbReference type="InterPro" id="IPR038404">
    <property type="entry name" value="TRAP_DctP_sf"/>
</dbReference>
<keyword evidence="1 2" id="KW-0732">Signal</keyword>
<dbReference type="PANTHER" id="PTHR33376">
    <property type="match status" value="1"/>
</dbReference>
<feature type="chain" id="PRO_5021730008" description="C4-dicarboxylate ABC transporter substrate-binding protein" evidence="2">
    <location>
        <begin position="39"/>
        <end position="351"/>
    </location>
</feature>
<evidence type="ECO:0008006" key="5">
    <source>
        <dbReference type="Google" id="ProtNLM"/>
    </source>
</evidence>
<sequence length="351" mass="37844">MNHATDSRPARRRASVRCVPALPIAVAVLAISAAAAGAQPNVVKLASLVPEGSVWHKILQGTGAEWSAATGGRVALRIYPGGVAGDEPDMVRKMRIGQIQASALTVIGLASIDDSFMVFGIPAMFDSYGELLYVLDRMTPTLKQRLDAKGFVLLNWGHAGWVHFFTKKPVTSAGEMKKLKMFVWAGDDRMVQLWKASGFQPVALAATDILTGLQTNMIEAYPTTPLAALTLQWYHSTPFMVGNGLAPLVGGLVITKQAWMKISEPDRNAILAACRKAEDQLTREIPAQDSIAVVEMQKRGLTVTTVKAEGKAEWESTAQGFAAKMRGTMVPGDVLDMALEARESFRSQAGH</sequence>
<dbReference type="Proteomes" id="UP000317716">
    <property type="component" value="Unassembled WGS sequence"/>
</dbReference>
<organism evidence="3 4">
    <name type="scientific">Eiseniibacteriota bacterium</name>
    <dbReference type="NCBI Taxonomy" id="2212470"/>
    <lineage>
        <taxon>Bacteria</taxon>
        <taxon>Candidatus Eiseniibacteriota</taxon>
    </lineage>
</organism>
<dbReference type="AlphaFoldDB" id="A0A538SLY4"/>
<dbReference type="Pfam" id="PF03480">
    <property type="entry name" value="DctP"/>
    <property type="match status" value="1"/>
</dbReference>
<feature type="signal peptide" evidence="2">
    <location>
        <begin position="1"/>
        <end position="38"/>
    </location>
</feature>
<evidence type="ECO:0000256" key="2">
    <source>
        <dbReference type="SAM" id="SignalP"/>
    </source>
</evidence>
<dbReference type="PANTHER" id="PTHR33376:SF4">
    <property type="entry name" value="SIALIC ACID-BINDING PERIPLASMIC PROTEIN SIAP"/>
    <property type="match status" value="1"/>
</dbReference>
<accession>A0A538SLY4</accession>
<evidence type="ECO:0000313" key="3">
    <source>
        <dbReference type="EMBL" id="TMQ52388.1"/>
    </source>
</evidence>
<dbReference type="Gene3D" id="3.40.190.170">
    <property type="entry name" value="Bacterial extracellular solute-binding protein, family 7"/>
    <property type="match status" value="1"/>
</dbReference>
<protein>
    <recommendedName>
        <fullName evidence="5">C4-dicarboxylate ABC transporter substrate-binding protein</fullName>
    </recommendedName>
</protein>
<gene>
    <name evidence="3" type="ORF">E6K72_09250</name>
</gene>
<dbReference type="InterPro" id="IPR018389">
    <property type="entry name" value="DctP_fam"/>
</dbReference>